<dbReference type="EMBL" id="DUJU01000056">
    <property type="protein sequence ID" value="HIH93396.1"/>
    <property type="molecule type" value="Genomic_DNA"/>
</dbReference>
<dbReference type="InterPro" id="IPR029058">
    <property type="entry name" value="AB_hydrolase_fold"/>
</dbReference>
<proteinExistence type="predicted"/>
<evidence type="ECO:0008006" key="3">
    <source>
        <dbReference type="Google" id="ProtNLM"/>
    </source>
</evidence>
<dbReference type="RefSeq" id="WP_048065749.1">
    <property type="nucleotide sequence ID" value="NC_003552.1"/>
</dbReference>
<organism evidence="1 2">
    <name type="scientific">Methanosarcina acetivorans</name>
    <dbReference type="NCBI Taxonomy" id="2214"/>
    <lineage>
        <taxon>Archaea</taxon>
        <taxon>Methanobacteriati</taxon>
        <taxon>Methanobacteriota</taxon>
        <taxon>Stenosarchaea group</taxon>
        <taxon>Methanomicrobia</taxon>
        <taxon>Methanosarcinales</taxon>
        <taxon>Methanosarcinaceae</taxon>
        <taxon>Methanosarcina</taxon>
    </lineage>
</organism>
<comment type="caution">
    <text evidence="1">The sequence shown here is derived from an EMBL/GenBank/DDBJ whole genome shotgun (WGS) entry which is preliminary data.</text>
</comment>
<accession>A0A832W962</accession>
<evidence type="ECO:0000313" key="2">
    <source>
        <dbReference type="Proteomes" id="UP000600774"/>
    </source>
</evidence>
<dbReference type="Gene3D" id="3.40.50.1820">
    <property type="entry name" value="alpha/beta hydrolase"/>
    <property type="match status" value="1"/>
</dbReference>
<gene>
    <name evidence="1" type="ORF">HA338_04950</name>
</gene>
<protein>
    <recommendedName>
        <fullName evidence="3">Serine aminopeptidase S33 domain-containing protein</fullName>
    </recommendedName>
</protein>
<dbReference type="Proteomes" id="UP000600774">
    <property type="component" value="Unassembled WGS sequence"/>
</dbReference>
<dbReference type="SUPFAM" id="SSF53474">
    <property type="entry name" value="alpha/beta-Hydrolases"/>
    <property type="match status" value="1"/>
</dbReference>
<evidence type="ECO:0000313" key="1">
    <source>
        <dbReference type="EMBL" id="HIH93396.1"/>
    </source>
</evidence>
<name>A0A832W962_9EURY</name>
<dbReference type="AlphaFoldDB" id="A0A832W962"/>
<reference evidence="1" key="1">
    <citation type="journal article" date="2020" name="bioRxiv">
        <title>A rank-normalized archaeal taxonomy based on genome phylogeny resolves widespread incomplete and uneven classifications.</title>
        <authorList>
            <person name="Rinke C."/>
            <person name="Chuvochina M."/>
            <person name="Mussig A.J."/>
            <person name="Chaumeil P.-A."/>
            <person name="Waite D.W."/>
            <person name="Whitman W.B."/>
            <person name="Parks D.H."/>
            <person name="Hugenholtz P."/>
        </authorList>
    </citation>
    <scope>NUCLEOTIDE SEQUENCE</scope>
    <source>
        <strain evidence="1">UBA8876</strain>
    </source>
</reference>
<sequence>MYYKTVKGTSLEKHLIPYESAYLPALRIPASGNKKGVLVIHGGYDSCMEDFHSVYRYLIKRGYEIIAFEGPGKGASIHKYHLKLTHEWEKPTIHERYYLRSTSLGA</sequence>